<evidence type="ECO:0000313" key="3">
    <source>
        <dbReference type="Proteomes" id="UP000275078"/>
    </source>
</evidence>
<feature type="compositionally biased region" description="Polar residues" evidence="1">
    <location>
        <begin position="243"/>
        <end position="252"/>
    </location>
</feature>
<feature type="region of interest" description="Disordered" evidence="1">
    <location>
        <begin position="309"/>
        <end position="413"/>
    </location>
</feature>
<feature type="compositionally biased region" description="Polar residues" evidence="1">
    <location>
        <begin position="38"/>
        <end position="51"/>
    </location>
</feature>
<feature type="compositionally biased region" description="Low complexity" evidence="1">
    <location>
        <begin position="21"/>
        <end position="37"/>
    </location>
</feature>
<sequence length="638" mass="70386">MSKLDSRDQSTVFPTPPPSPLSSSSTSKTPSSSRNPSHNAPVTSIFPNTALSPADAKAKAKADVASELYKGPAPNRRSRRRNEFRPFLRTSYKPKPSPMAMARSIEDHMMMLEREITQIPPEARKMYMDSLEGTVKSSKKGIDMTHSKKFAQDFRAKLKDAYGSVPDCFKEGSFFDGVCLNTVFVETITRCLKPENMEGPACQSSSNSHACCGGCRDEDDEEDRDDGSEFEDEDEEQDSISDTIEQPNQTFQKPAAKGKSGASRDDMQGLEGAFATKFGCSFFGPVERAMMEKAVTGFKRIAEEHIFNKTVERLKPPKEGQPKPSVNTQQAAEEEDSSVEYSTDEDGDGDEPGSPELPRQAPPTPGAQPRRSTSPQSDDSSVYSYPPRRRPPRTCRGHTWVPPPETESESASEKPNFWNIFVDVRLAFDENYNVINADTGKNLGTLRQFVIEACSPNPVPAAVMEKISDLELRLRNSKKQGHRRTDTGPRPDISLDKTTVKRSKRQDGSSPPAPPVPIDKGHSFHKSECTVEAIQNAEGTTYTYTFDGAIEIRTKHAPSLKRAGDGMEMLSIDDPAVPQSVRDAAIRVKNDIVNGGTGKFGRVRVRKGEVMAGVIVEETVVVEGYVEEMPKNKTVLEF</sequence>
<protein>
    <submittedName>
        <fullName evidence="2">Uncharacterized protein</fullName>
    </submittedName>
</protein>
<feature type="compositionally biased region" description="Acidic residues" evidence="1">
    <location>
        <begin position="217"/>
        <end position="239"/>
    </location>
</feature>
<feature type="compositionally biased region" description="Acidic residues" evidence="1">
    <location>
        <begin position="332"/>
        <end position="353"/>
    </location>
</feature>
<name>A0A3N4IBJ3_ASCIM</name>
<reference evidence="2 3" key="1">
    <citation type="journal article" date="2018" name="Nat. Ecol. Evol.">
        <title>Pezizomycetes genomes reveal the molecular basis of ectomycorrhizal truffle lifestyle.</title>
        <authorList>
            <person name="Murat C."/>
            <person name="Payen T."/>
            <person name="Noel B."/>
            <person name="Kuo A."/>
            <person name="Morin E."/>
            <person name="Chen J."/>
            <person name="Kohler A."/>
            <person name="Krizsan K."/>
            <person name="Balestrini R."/>
            <person name="Da Silva C."/>
            <person name="Montanini B."/>
            <person name="Hainaut M."/>
            <person name="Levati E."/>
            <person name="Barry K.W."/>
            <person name="Belfiori B."/>
            <person name="Cichocki N."/>
            <person name="Clum A."/>
            <person name="Dockter R.B."/>
            <person name="Fauchery L."/>
            <person name="Guy J."/>
            <person name="Iotti M."/>
            <person name="Le Tacon F."/>
            <person name="Lindquist E.A."/>
            <person name="Lipzen A."/>
            <person name="Malagnac F."/>
            <person name="Mello A."/>
            <person name="Molinier V."/>
            <person name="Miyauchi S."/>
            <person name="Poulain J."/>
            <person name="Riccioni C."/>
            <person name="Rubini A."/>
            <person name="Sitrit Y."/>
            <person name="Splivallo R."/>
            <person name="Traeger S."/>
            <person name="Wang M."/>
            <person name="Zifcakova L."/>
            <person name="Wipf D."/>
            <person name="Zambonelli A."/>
            <person name="Paolocci F."/>
            <person name="Nowrousian M."/>
            <person name="Ottonello S."/>
            <person name="Baldrian P."/>
            <person name="Spatafora J.W."/>
            <person name="Henrissat B."/>
            <person name="Nagy L.G."/>
            <person name="Aury J.M."/>
            <person name="Wincker P."/>
            <person name="Grigoriev I.V."/>
            <person name="Bonfante P."/>
            <person name="Martin F.M."/>
        </authorList>
    </citation>
    <scope>NUCLEOTIDE SEQUENCE [LARGE SCALE GENOMIC DNA]</scope>
    <source>
        <strain evidence="2 3">RN42</strain>
    </source>
</reference>
<dbReference type="EMBL" id="ML119664">
    <property type="protein sequence ID" value="RPA83452.1"/>
    <property type="molecule type" value="Genomic_DNA"/>
</dbReference>
<feature type="compositionally biased region" description="Basic residues" evidence="1">
    <location>
        <begin position="387"/>
        <end position="396"/>
    </location>
</feature>
<gene>
    <name evidence="2" type="ORF">BJ508DRAFT_413411</name>
</gene>
<evidence type="ECO:0000313" key="2">
    <source>
        <dbReference type="EMBL" id="RPA83452.1"/>
    </source>
</evidence>
<proteinExistence type="predicted"/>
<accession>A0A3N4IBJ3</accession>
<feature type="region of interest" description="Disordered" evidence="1">
    <location>
        <begin position="1"/>
        <end position="99"/>
    </location>
</feature>
<dbReference type="Proteomes" id="UP000275078">
    <property type="component" value="Unassembled WGS sequence"/>
</dbReference>
<feature type="region of interest" description="Disordered" evidence="1">
    <location>
        <begin position="475"/>
        <end position="523"/>
    </location>
</feature>
<feature type="compositionally biased region" description="Basic and acidic residues" evidence="1">
    <location>
        <begin position="483"/>
        <end position="499"/>
    </location>
</feature>
<feature type="compositionally biased region" description="Basic and acidic residues" evidence="1">
    <location>
        <begin position="309"/>
        <end position="321"/>
    </location>
</feature>
<keyword evidence="3" id="KW-1185">Reference proteome</keyword>
<organism evidence="2 3">
    <name type="scientific">Ascobolus immersus RN42</name>
    <dbReference type="NCBI Taxonomy" id="1160509"/>
    <lineage>
        <taxon>Eukaryota</taxon>
        <taxon>Fungi</taxon>
        <taxon>Dikarya</taxon>
        <taxon>Ascomycota</taxon>
        <taxon>Pezizomycotina</taxon>
        <taxon>Pezizomycetes</taxon>
        <taxon>Pezizales</taxon>
        <taxon>Ascobolaceae</taxon>
        <taxon>Ascobolus</taxon>
    </lineage>
</organism>
<evidence type="ECO:0000256" key="1">
    <source>
        <dbReference type="SAM" id="MobiDB-lite"/>
    </source>
</evidence>
<dbReference type="AlphaFoldDB" id="A0A3N4IBJ3"/>
<feature type="compositionally biased region" description="Polar residues" evidence="1">
    <location>
        <begin position="370"/>
        <end position="383"/>
    </location>
</feature>
<feature type="region of interest" description="Disordered" evidence="1">
    <location>
        <begin position="197"/>
        <end position="265"/>
    </location>
</feature>